<name>A0A7M7IYB6_VARDE</name>
<evidence type="ECO:0000313" key="6">
    <source>
        <dbReference type="Proteomes" id="UP000594260"/>
    </source>
</evidence>
<feature type="domain" description="CUB" evidence="4">
    <location>
        <begin position="331"/>
        <end position="439"/>
    </location>
</feature>
<sequence>MITTLLDYQRRRRTTITMRTATVGSIQGNFWPHTMTSCDTLTNCSVLLILTTAFRCLAAQQTEAYTDFSRPHAFPTNIVDNKTQAALQAGFVPSRFIPQGVCDYCLEEGSGNLTSNNYPLKYPANHDCIFRIKKAHKNVCAVRLTFHDFDVEHSAQCRKDKLIVDGVNYCGDAWKGNTKIVQFWKRDEVRLNFVTDNSGAGRGFWIEAEPVSCVDGRATGGRAFQPHECEEVFRNKEFTIQTDDDCTYYIRKAPHSGACGIQFRVANIGMNCDHDYLSIDGGRDKLCYSKTVPFDGDLMVLSTKGHPGRGKIRVRQTNDCPLAPPPLCDICTERISDDLTSYGYAVSQYYRNNLLCKVTISRPSNMFCSVKMFFKDFDVEESLKCDKDFLLIGDQRHCGNELYGQSRVLEYNNEGNVELVFRSDGQNSGRGFHLRFQQLACTSLSNQPTPKVHRCTQTFMSREFTIQSPGFPQSHPDNSECKYTVIRAGPDICYLELSYDSFNLEESIDCSRNYLEIGGEKHCGSLPSDHMHVIPFVEGGKIIRFHSGDKGSPNQGFSIQVRQLGCGSRRIGTSPIGRKLDGSACNNGTPFIAITFEIESPGYPEAYGNSQDCVFTIQKNNPNVCRLQVTFADFSLPASDTCQGDHLSVDDLRVCGAVVPGTIRVFDMKEDTKKIEFHSDDKTTDRGFRLLIKQVECSQSRDAAGEKTSTREPVQCDRVYATRDAIITSVGYPNSYENNLNCVYTIRKAAASVCRLELVFQKFDVESSTDCEYDYLQVGAEKLCGVFTQNTSGIYEFDEPEKALKFHSDAANSRPGFQIKMRQIDCGRQEEEGSGGFEDFTDTPAVSSVVPRRCDKVFTSKLFDLRSVDYPSGYPGNLDCKYIIFQANSNVCRLEFTFIDFDMEANCEADFLEIDGERLCGNLLADTKKVIPFRSAQKIVRLHTDPVSTRSGFHIKVKQVECPSSVSDKTGSGFDFNRPWKPGSNDGPGSNWTFDGIDWNRPDHTDHRPGHREDTPDFPHIPADRGTGHHGDGSHVLDHSSSPCKYEFSEHSGVFYSQNFPGPYPNRMSCTYKIFAKPGHCSVELNFVQFRLDEMGAIHPSETCDHDYMELNGIKYCHRQLEGQIRALEFDGHPPHVEMKFFTDEEAHGKGFLGFYRQMACRGGPGAGPGRPVIHTDLSPDSIRSHQADSGGHHGEKRQPSCDRLYALAEFSVESPGHPGPYLGGLDCKYFVRRLSPDICSLAVSFQTFNLAESPGCFFDYLEIDGEKICGHVAPGTIRMVPLKDFQTGFVFHSNQGAPQGSRQGFILNVRQVPCGGNPQLGGGGLYPQHPYGGSFPHDPPTLTRTDVGPPLPPLDRGSTSYPPPHEVHHGSGGYAGSGGYGGALGSYGRYGPMRPLSGPTDFYGPSYSPGRYHPGAGMPTRPGSYPQGGGVGQHGSTGHGPHGPHGTGPTPPGKGQCDQMVHEPYFEIKSNEFVGNHIDCRFTIYQQNRNSDMCLEVLFLRFEINCEFDQMRIDDHQLCGTIPPNTVKQYKFHDFMRPLYLYFHSSAGAKASDYIIRGRQSTCDENSTGFQQPGGTPTRHAEDRTDPYYPQRPNYPGRPYDRPAQHPYDRPEDRPYNRPQNRPYDRPYGRPYDRPGDRPSGDHPYDRPQDRPYNRPLDAPSQRHPNCDATFSGLEFKITSPGFPNPYSGGDCKYTIRRYDKATCAIELYYDLMDLEQTGSCNSAYLEIDGKRFCNMPVNQIQKINFNEPQNEKVLTFHADRNALSNRGFSLRVRQVTDCAVQDRPFGKETPLPPSPLCDYCQRETHGQFASPNYPSSYGANARCSYRIEPVDGYCHVEIYWHDFDLESSPACHKDMVALDGSYYCANDLKKKSSIFDFPSVRHSEIKIMLQSDAYVEGRGFHLEYRQLRCKNSTNMVPEALTLRKGLQEQTVKTALFISGKNGKTDSTSSSNNATTMVNANATELSAKHGRKAGSFEREGRNLNSTKSLKTQTAPSSSTIETEEHSYAPAWTKFAKPTPIWR</sequence>
<keyword evidence="1" id="KW-1015">Disulfide bond</keyword>
<dbReference type="PROSITE" id="PS01180">
    <property type="entry name" value="CUB"/>
    <property type="match status" value="10"/>
</dbReference>
<feature type="domain" description="CUB" evidence="4">
    <location>
        <begin position="1202"/>
        <end position="1313"/>
    </location>
</feature>
<dbReference type="InParanoid" id="A0A7M7IYB6"/>
<feature type="compositionally biased region" description="Polar residues" evidence="3">
    <location>
        <begin position="1983"/>
        <end position="2001"/>
    </location>
</feature>
<feature type="region of interest" description="Disordered" evidence="3">
    <location>
        <begin position="1967"/>
        <end position="2006"/>
    </location>
</feature>
<dbReference type="RefSeq" id="XP_022643934.1">
    <property type="nucleotide sequence ID" value="XM_022788199.1"/>
</dbReference>
<feature type="region of interest" description="Disordered" evidence="3">
    <location>
        <begin position="1331"/>
        <end position="1376"/>
    </location>
</feature>
<feature type="compositionally biased region" description="Basic and acidic residues" evidence="3">
    <location>
        <begin position="998"/>
        <end position="1036"/>
    </location>
</feature>
<dbReference type="InterPro" id="IPR000859">
    <property type="entry name" value="CUB_dom"/>
</dbReference>
<feature type="domain" description="CUB" evidence="4">
    <location>
        <begin position="102"/>
        <end position="211"/>
    </location>
</feature>
<feature type="compositionally biased region" description="Basic and acidic residues" evidence="3">
    <location>
        <begin position="1600"/>
        <end position="1617"/>
    </location>
</feature>
<dbReference type="OrthoDB" id="6369184at2759"/>
<dbReference type="EnsemblMetazoa" id="XM_022788199">
    <property type="protein sequence ID" value="XP_022643934"/>
    <property type="gene ID" value="LOC111243112"/>
</dbReference>
<comment type="caution">
    <text evidence="2">Lacks conserved residue(s) required for the propagation of feature annotation.</text>
</comment>
<proteinExistence type="predicted"/>
<feature type="compositionally biased region" description="Polar residues" evidence="3">
    <location>
        <begin position="1564"/>
        <end position="1576"/>
    </location>
</feature>
<dbReference type="Proteomes" id="UP000594260">
    <property type="component" value="Unplaced"/>
</dbReference>
<feature type="domain" description="CUB" evidence="4">
    <location>
        <begin position="455"/>
        <end position="564"/>
    </location>
</feature>
<dbReference type="PANTHER" id="PTHR24255">
    <property type="entry name" value="COMPLEMENT COMPONENT 1, S SUBCOMPONENT-RELATED"/>
    <property type="match status" value="1"/>
</dbReference>
<dbReference type="OMA" id="NCTYRIT"/>
<feature type="compositionally biased region" description="Gly residues" evidence="3">
    <location>
        <begin position="1427"/>
        <end position="1447"/>
    </location>
</feature>
<dbReference type="PANTHER" id="PTHR24255:SF31">
    <property type="entry name" value="CUBILIN-LIKE PROTEIN"/>
    <property type="match status" value="1"/>
</dbReference>
<feature type="region of interest" description="Disordered" evidence="3">
    <location>
        <begin position="973"/>
        <end position="1036"/>
    </location>
</feature>
<organism evidence="5 6">
    <name type="scientific">Varroa destructor</name>
    <name type="common">Honeybee mite</name>
    <dbReference type="NCBI Taxonomy" id="109461"/>
    <lineage>
        <taxon>Eukaryota</taxon>
        <taxon>Metazoa</taxon>
        <taxon>Ecdysozoa</taxon>
        <taxon>Arthropoda</taxon>
        <taxon>Chelicerata</taxon>
        <taxon>Arachnida</taxon>
        <taxon>Acari</taxon>
        <taxon>Parasitiformes</taxon>
        <taxon>Mesostigmata</taxon>
        <taxon>Gamasina</taxon>
        <taxon>Dermanyssoidea</taxon>
        <taxon>Varroidae</taxon>
        <taxon>Varroa</taxon>
    </lineage>
</organism>
<dbReference type="KEGG" id="vde:111243112"/>
<accession>A0A7M7IYB6</accession>
<dbReference type="SUPFAM" id="SSF49854">
    <property type="entry name" value="Spermadhesin, CUB domain"/>
    <property type="match status" value="11"/>
</dbReference>
<feature type="domain" description="CUB" evidence="4">
    <location>
        <begin position="585"/>
        <end position="695"/>
    </location>
</feature>
<evidence type="ECO:0000256" key="3">
    <source>
        <dbReference type="SAM" id="MobiDB-lite"/>
    </source>
</evidence>
<dbReference type="GO" id="GO:0005615">
    <property type="term" value="C:extracellular space"/>
    <property type="evidence" value="ECO:0007669"/>
    <property type="project" value="TreeGrafter"/>
</dbReference>
<feature type="domain" description="CUB" evidence="4">
    <location>
        <begin position="854"/>
        <end position="960"/>
    </location>
</feature>
<feature type="domain" description="CUB" evidence="4">
    <location>
        <begin position="1668"/>
        <end position="1777"/>
    </location>
</feature>
<dbReference type="GO" id="GO:0004252">
    <property type="term" value="F:serine-type endopeptidase activity"/>
    <property type="evidence" value="ECO:0007669"/>
    <property type="project" value="TreeGrafter"/>
</dbReference>
<dbReference type="GeneID" id="111243112"/>
<dbReference type="CDD" id="cd00041">
    <property type="entry name" value="CUB"/>
    <property type="match status" value="10"/>
</dbReference>
<feature type="compositionally biased region" description="Basic and acidic residues" evidence="3">
    <location>
        <begin position="1183"/>
        <end position="1199"/>
    </location>
</feature>
<dbReference type="InterPro" id="IPR035914">
    <property type="entry name" value="Sperma_CUB_dom_sf"/>
</dbReference>
<keyword evidence="6" id="KW-1185">Reference proteome</keyword>
<feature type="domain" description="CUB" evidence="4">
    <location>
        <begin position="1799"/>
        <end position="1909"/>
    </location>
</feature>
<evidence type="ECO:0000256" key="1">
    <source>
        <dbReference type="ARBA" id="ARBA00023157"/>
    </source>
</evidence>
<dbReference type="Pfam" id="PF00431">
    <property type="entry name" value="CUB"/>
    <property type="match status" value="9"/>
</dbReference>
<dbReference type="SMART" id="SM00042">
    <property type="entry name" value="CUB"/>
    <property type="match status" value="10"/>
</dbReference>
<feature type="region of interest" description="Disordered" evidence="3">
    <location>
        <begin position="1177"/>
        <end position="1199"/>
    </location>
</feature>
<evidence type="ECO:0000313" key="5">
    <source>
        <dbReference type="EnsemblMetazoa" id="XP_022643934"/>
    </source>
</evidence>
<feature type="region of interest" description="Disordered" evidence="3">
    <location>
        <begin position="1564"/>
        <end position="1667"/>
    </location>
</feature>
<feature type="compositionally biased region" description="Basic and acidic residues" evidence="3">
    <location>
        <begin position="1624"/>
        <end position="1654"/>
    </location>
</feature>
<reference evidence="5" key="1">
    <citation type="submission" date="2021-01" db="UniProtKB">
        <authorList>
            <consortium name="EnsemblMetazoa"/>
        </authorList>
    </citation>
    <scope>IDENTIFICATION</scope>
</reference>
<evidence type="ECO:0000256" key="2">
    <source>
        <dbReference type="PROSITE-ProRule" id="PRU00059"/>
    </source>
</evidence>
<protein>
    <recommendedName>
        <fullName evidence="4">CUB domain-containing protein</fullName>
    </recommendedName>
</protein>
<feature type="domain" description="CUB" evidence="4">
    <location>
        <begin position="1044"/>
        <end position="1159"/>
    </location>
</feature>
<evidence type="ECO:0000259" key="4">
    <source>
        <dbReference type="PROSITE" id="PS01180"/>
    </source>
</evidence>
<dbReference type="Gene3D" id="2.60.120.290">
    <property type="entry name" value="Spermadhesin, CUB domain"/>
    <property type="match status" value="10"/>
</dbReference>
<feature type="domain" description="CUB" evidence="4">
    <location>
        <begin position="716"/>
        <end position="824"/>
    </location>
</feature>
<feature type="region of interest" description="Disordered" evidence="3">
    <location>
        <begin position="1402"/>
        <end position="1459"/>
    </location>
</feature>